<keyword evidence="1" id="KW-0378">Hydrolase</keyword>
<accession>A0ABQ6PPL7</accession>
<evidence type="ECO:0000256" key="1">
    <source>
        <dbReference type="ARBA" id="ARBA00022801"/>
    </source>
</evidence>
<dbReference type="Pfam" id="PF00300">
    <property type="entry name" value="His_Phos_1"/>
    <property type="match status" value="1"/>
</dbReference>
<reference evidence="2 3" key="1">
    <citation type="submission" date="2023-08" db="EMBL/GenBank/DDBJ databases">
        <title>Draft genome sequence of Algoriphagus confluentis.</title>
        <authorList>
            <person name="Takatani N."/>
            <person name="Hosokawa M."/>
            <person name="Sawabe T."/>
        </authorList>
    </citation>
    <scope>NUCLEOTIDE SEQUENCE [LARGE SCALE GENOMIC DNA]</scope>
    <source>
        <strain evidence="2 3">NBRC 111222</strain>
    </source>
</reference>
<dbReference type="RefSeq" id="WP_338224623.1">
    <property type="nucleotide sequence ID" value="NZ_BTPD01000007.1"/>
</dbReference>
<dbReference type="CDD" id="cd07067">
    <property type="entry name" value="HP_PGM_like"/>
    <property type="match status" value="1"/>
</dbReference>
<protein>
    <submittedName>
        <fullName evidence="2">Histidine phosphatase family protein</fullName>
    </submittedName>
</protein>
<dbReference type="Proteomes" id="UP001338309">
    <property type="component" value="Unassembled WGS sequence"/>
</dbReference>
<dbReference type="SMART" id="SM00855">
    <property type="entry name" value="PGAM"/>
    <property type="match status" value="1"/>
</dbReference>
<gene>
    <name evidence="2" type="ORF">Aconfl_25520</name>
</gene>
<dbReference type="InterPro" id="IPR029033">
    <property type="entry name" value="His_PPase_superfam"/>
</dbReference>
<dbReference type="EMBL" id="BTPD01000007">
    <property type="protein sequence ID" value="GMQ29909.1"/>
    <property type="molecule type" value="Genomic_DNA"/>
</dbReference>
<dbReference type="InterPro" id="IPR013078">
    <property type="entry name" value="His_Pase_superF_clade-1"/>
</dbReference>
<dbReference type="InterPro" id="IPR051021">
    <property type="entry name" value="Mito_Ser/Thr_phosphatase"/>
</dbReference>
<dbReference type="Gene3D" id="3.40.50.1240">
    <property type="entry name" value="Phosphoglycerate mutase-like"/>
    <property type="match status" value="1"/>
</dbReference>
<dbReference type="PANTHER" id="PTHR20935">
    <property type="entry name" value="PHOSPHOGLYCERATE MUTASE-RELATED"/>
    <property type="match status" value="1"/>
</dbReference>
<sequence>MKQLILLRHGEAGFSDGIDFQRQLTQRGKENLHRLGILLQSKGLTIDRMYCSSATRTRETAEIIKAYLPIHEEIYEKEIYSASLEVLVNLLENTPAEVQTCLLVGHNPTISLLMAHLSDGDYRGLSPGMMGILELEISDWYHIGMHTATLKEVLQ</sequence>
<proteinExistence type="predicted"/>
<evidence type="ECO:0000313" key="3">
    <source>
        <dbReference type="Proteomes" id="UP001338309"/>
    </source>
</evidence>
<keyword evidence="3" id="KW-1185">Reference proteome</keyword>
<name>A0ABQ6PPL7_9BACT</name>
<organism evidence="2 3">
    <name type="scientific">Algoriphagus confluentis</name>
    <dbReference type="NCBI Taxonomy" id="1697556"/>
    <lineage>
        <taxon>Bacteria</taxon>
        <taxon>Pseudomonadati</taxon>
        <taxon>Bacteroidota</taxon>
        <taxon>Cytophagia</taxon>
        <taxon>Cytophagales</taxon>
        <taxon>Cyclobacteriaceae</taxon>
        <taxon>Algoriphagus</taxon>
    </lineage>
</organism>
<comment type="caution">
    <text evidence="2">The sequence shown here is derived from an EMBL/GenBank/DDBJ whole genome shotgun (WGS) entry which is preliminary data.</text>
</comment>
<dbReference type="SUPFAM" id="SSF53254">
    <property type="entry name" value="Phosphoglycerate mutase-like"/>
    <property type="match status" value="1"/>
</dbReference>
<evidence type="ECO:0000313" key="2">
    <source>
        <dbReference type="EMBL" id="GMQ29909.1"/>
    </source>
</evidence>